<evidence type="ECO:0000313" key="4">
    <source>
        <dbReference type="Proteomes" id="UP000018949"/>
    </source>
</evidence>
<keyword evidence="2" id="KW-0964">Secreted</keyword>
<dbReference type="RefSeq" id="WP_023625918.1">
    <property type="nucleotide sequence ID" value="NZ_BAUW01000064.1"/>
</dbReference>
<name>W4RRP9_9BACI</name>
<accession>W4RRP9</accession>
<dbReference type="AlphaFoldDB" id="W4RRP9"/>
<sequence>MAVLVQARELKDSKKNKLVDELNGSAAFATLVAIVRQHHADVEVKETDILELTFGEGKKMGEGVQQQAIFVKLNDEVIIQGLKHDQEEIRVKAHFSATNEKGEKTILKVVVKNGQVEVENEIPFDASYFLFVEELKHPTGADEVAEITPEAWYDGCLVFYNSGNGKYYYYRYCGKGCTGNGFTQTPLNPLDGCCQAHDRCYKNFGVGDDGCDWQLYTCANNTSDPGWWMVAEWAYNMATGKL</sequence>
<dbReference type="Proteomes" id="UP000018949">
    <property type="component" value="Unassembled WGS sequence"/>
</dbReference>
<organism evidence="3 4">
    <name type="scientific">Mesobacillus boroniphilus JCM 21738</name>
    <dbReference type="NCBI Taxonomy" id="1294265"/>
    <lineage>
        <taxon>Bacteria</taxon>
        <taxon>Bacillati</taxon>
        <taxon>Bacillota</taxon>
        <taxon>Bacilli</taxon>
        <taxon>Bacillales</taxon>
        <taxon>Bacillaceae</taxon>
        <taxon>Mesobacillus</taxon>
    </lineage>
</organism>
<dbReference type="eggNOG" id="ENOG502ZMB5">
    <property type="taxonomic scope" value="Bacteria"/>
</dbReference>
<evidence type="ECO:0000256" key="2">
    <source>
        <dbReference type="ARBA" id="ARBA00022525"/>
    </source>
</evidence>
<gene>
    <name evidence="3" type="ORF">JCM21738_4062</name>
</gene>
<evidence type="ECO:0000256" key="1">
    <source>
        <dbReference type="ARBA" id="ARBA00004613"/>
    </source>
</evidence>
<dbReference type="PROSITE" id="PS00118">
    <property type="entry name" value="PA2_HIS"/>
    <property type="match status" value="1"/>
</dbReference>
<dbReference type="GO" id="GO:0050482">
    <property type="term" value="P:arachidonate secretion"/>
    <property type="evidence" value="ECO:0007669"/>
    <property type="project" value="InterPro"/>
</dbReference>
<reference evidence="3 4" key="1">
    <citation type="submission" date="2013-12" db="EMBL/GenBank/DDBJ databases">
        <title>NBRP : Genome information of microbial organism related human and environment.</title>
        <authorList>
            <person name="Hattori M."/>
            <person name="Oshima K."/>
            <person name="Inaba H."/>
            <person name="Suda W."/>
            <person name="Sakamoto M."/>
            <person name="Iino T."/>
            <person name="Kitahara M."/>
            <person name="Oshida Y."/>
            <person name="Iida T."/>
            <person name="Kudo T."/>
            <person name="Itoh T."/>
            <person name="Ahmed I."/>
            <person name="Ohkuma M."/>
        </authorList>
    </citation>
    <scope>NUCLEOTIDE SEQUENCE [LARGE SCALE GENOMIC DNA]</scope>
    <source>
        <strain evidence="3 4">JCM 21738</strain>
    </source>
</reference>
<proteinExistence type="predicted"/>
<comment type="caution">
    <text evidence="3">The sequence shown here is derived from an EMBL/GenBank/DDBJ whole genome shotgun (WGS) entry which is preliminary data.</text>
</comment>
<dbReference type="GO" id="GO:0005576">
    <property type="term" value="C:extracellular region"/>
    <property type="evidence" value="ECO:0007669"/>
    <property type="project" value="UniProtKB-SubCell"/>
</dbReference>
<dbReference type="InterPro" id="IPR033113">
    <property type="entry name" value="PLA2_histidine"/>
</dbReference>
<evidence type="ECO:0008006" key="5">
    <source>
        <dbReference type="Google" id="ProtNLM"/>
    </source>
</evidence>
<dbReference type="SUPFAM" id="SSF48619">
    <property type="entry name" value="Phospholipase A2, PLA2"/>
    <property type="match status" value="1"/>
</dbReference>
<protein>
    <recommendedName>
        <fullName evidence="5">Phospholipase A2 domain-containing protein</fullName>
    </recommendedName>
</protein>
<keyword evidence="4" id="KW-1185">Reference proteome</keyword>
<dbReference type="InterPro" id="IPR036444">
    <property type="entry name" value="PLipase_A2_dom_sf"/>
</dbReference>
<comment type="subcellular location">
    <subcellularLocation>
        <location evidence="1">Secreted</location>
    </subcellularLocation>
</comment>
<dbReference type="GO" id="GO:0006644">
    <property type="term" value="P:phospholipid metabolic process"/>
    <property type="evidence" value="ECO:0007669"/>
    <property type="project" value="InterPro"/>
</dbReference>
<evidence type="ECO:0000313" key="3">
    <source>
        <dbReference type="EMBL" id="GAE47115.1"/>
    </source>
</evidence>
<dbReference type="EMBL" id="BAUW01000064">
    <property type="protein sequence ID" value="GAE47115.1"/>
    <property type="molecule type" value="Genomic_DNA"/>
</dbReference>
<dbReference type="Gene3D" id="1.20.90.10">
    <property type="entry name" value="Phospholipase A2 domain"/>
    <property type="match status" value="1"/>
</dbReference>
<dbReference type="GO" id="GO:0004623">
    <property type="term" value="F:phospholipase A2 activity"/>
    <property type="evidence" value="ECO:0007669"/>
    <property type="project" value="InterPro"/>
</dbReference>